<name>A0A2R6CBQ2_9ARCH</name>
<protein>
    <submittedName>
        <fullName evidence="1">Uncharacterized protein</fullName>
    </submittedName>
</protein>
<comment type="caution">
    <text evidence="1">The sequence shown here is derived from an EMBL/GenBank/DDBJ whole genome shotgun (WGS) entry which is preliminary data.</text>
</comment>
<proteinExistence type="predicted"/>
<dbReference type="AlphaFoldDB" id="A0A2R6CBQ2"/>
<dbReference type="EMBL" id="NEXF01000104">
    <property type="protein sequence ID" value="PSO08333.1"/>
    <property type="molecule type" value="Genomic_DNA"/>
</dbReference>
<organism evidence="1 2">
    <name type="scientific">Candidatus Marsarchaeota G2 archaeon BE_D</name>
    <dbReference type="NCBI Taxonomy" id="1978158"/>
    <lineage>
        <taxon>Archaea</taxon>
        <taxon>Candidatus Marsarchaeota</taxon>
        <taxon>Candidatus Marsarchaeota group 2</taxon>
    </lineage>
</organism>
<dbReference type="Proteomes" id="UP000242015">
    <property type="component" value="Unassembled WGS sequence"/>
</dbReference>
<accession>A0A2R6CBQ2</accession>
<evidence type="ECO:0000313" key="1">
    <source>
        <dbReference type="EMBL" id="PSO08333.1"/>
    </source>
</evidence>
<reference evidence="1 2" key="1">
    <citation type="submission" date="2017-04" db="EMBL/GenBank/DDBJ databases">
        <title>Novel microbial lineages endemic to geothermal iron-oxide mats fill important gaps in the evolutionary history of Archaea.</title>
        <authorList>
            <person name="Jay Z.J."/>
            <person name="Beam J.P."/>
            <person name="Dlakic M."/>
            <person name="Rusch D.B."/>
            <person name="Kozubal M.A."/>
            <person name="Inskeep W.P."/>
        </authorList>
    </citation>
    <scope>NUCLEOTIDE SEQUENCE [LARGE SCALE GENOMIC DNA]</scope>
    <source>
        <strain evidence="1">BE_D</strain>
    </source>
</reference>
<evidence type="ECO:0000313" key="2">
    <source>
        <dbReference type="Proteomes" id="UP000242015"/>
    </source>
</evidence>
<gene>
    <name evidence="1" type="ORF">B9Q04_06095</name>
</gene>
<sequence>MLANPVFRGWLEAQHVNVSWLAPYVTMIKIGVNPYDYSQGNVTVNGTAYQIYAYLLPNGTAISFWYNGNVTHIFTYLAVRG</sequence>